<comment type="caution">
    <text evidence="2">The sequence shown here is derived from an EMBL/GenBank/DDBJ whole genome shotgun (WGS) entry which is preliminary data.</text>
</comment>
<feature type="transmembrane region" description="Helical" evidence="1">
    <location>
        <begin position="46"/>
        <end position="70"/>
    </location>
</feature>
<keyword evidence="3" id="KW-1185">Reference proteome</keyword>
<keyword evidence="1" id="KW-0812">Transmembrane</keyword>
<sequence>MGVLPASVRPIGPIINHYGHGLGNHSLSLLSSSGTQRLFDGFTDNLAFLIPLGIGLLTLSLLTFLGNAMVVHAIRTERKLHT</sequence>
<dbReference type="SUPFAM" id="SSF81321">
    <property type="entry name" value="Family A G protein-coupled receptor-like"/>
    <property type="match status" value="1"/>
</dbReference>
<organism evidence="2 3">
    <name type="scientific">Euroglyphus maynei</name>
    <name type="common">Mayne's house dust mite</name>
    <dbReference type="NCBI Taxonomy" id="6958"/>
    <lineage>
        <taxon>Eukaryota</taxon>
        <taxon>Metazoa</taxon>
        <taxon>Ecdysozoa</taxon>
        <taxon>Arthropoda</taxon>
        <taxon>Chelicerata</taxon>
        <taxon>Arachnida</taxon>
        <taxon>Acari</taxon>
        <taxon>Acariformes</taxon>
        <taxon>Sarcoptiformes</taxon>
        <taxon>Astigmata</taxon>
        <taxon>Psoroptidia</taxon>
        <taxon>Analgoidea</taxon>
        <taxon>Pyroglyphidae</taxon>
        <taxon>Pyroglyphinae</taxon>
        <taxon>Euroglyphus</taxon>
    </lineage>
</organism>
<proteinExistence type="predicted"/>
<evidence type="ECO:0000313" key="3">
    <source>
        <dbReference type="Proteomes" id="UP000194236"/>
    </source>
</evidence>
<feature type="non-terminal residue" evidence="2">
    <location>
        <position position="82"/>
    </location>
</feature>
<dbReference type="AlphaFoldDB" id="A0A1Y3BD15"/>
<evidence type="ECO:0000256" key="1">
    <source>
        <dbReference type="SAM" id="Phobius"/>
    </source>
</evidence>
<accession>A0A1Y3BD15</accession>
<name>A0A1Y3BD15_EURMA</name>
<keyword evidence="1" id="KW-0472">Membrane</keyword>
<keyword evidence="1" id="KW-1133">Transmembrane helix</keyword>
<reference evidence="2 3" key="1">
    <citation type="submission" date="2017-03" db="EMBL/GenBank/DDBJ databases">
        <title>Genome Survey of Euroglyphus maynei.</title>
        <authorList>
            <person name="Arlian L.G."/>
            <person name="Morgan M.S."/>
            <person name="Rider S.D."/>
        </authorList>
    </citation>
    <scope>NUCLEOTIDE SEQUENCE [LARGE SCALE GENOMIC DNA]</scope>
    <source>
        <strain evidence="2">Arlian Lab</strain>
        <tissue evidence="2">Whole body</tissue>
    </source>
</reference>
<protein>
    <submittedName>
        <fullName evidence="2">Uncharacterized protein</fullName>
    </submittedName>
</protein>
<evidence type="ECO:0000313" key="2">
    <source>
        <dbReference type="EMBL" id="OTF77914.1"/>
    </source>
</evidence>
<dbReference type="Proteomes" id="UP000194236">
    <property type="component" value="Unassembled WGS sequence"/>
</dbReference>
<gene>
    <name evidence="2" type="ORF">BLA29_013405</name>
</gene>
<dbReference type="EMBL" id="MUJZ01030306">
    <property type="protein sequence ID" value="OTF77914.1"/>
    <property type="molecule type" value="Genomic_DNA"/>
</dbReference>